<dbReference type="InterPro" id="IPR011009">
    <property type="entry name" value="Kinase-like_dom_sf"/>
</dbReference>
<evidence type="ECO:0000256" key="6">
    <source>
        <dbReference type="RuleBase" id="RU000304"/>
    </source>
</evidence>
<dbReference type="GO" id="GO:0005524">
    <property type="term" value="F:ATP binding"/>
    <property type="evidence" value="ECO:0007669"/>
    <property type="project" value="UniProtKB-UniRule"/>
</dbReference>
<dbReference type="SMART" id="SM00220">
    <property type="entry name" value="S_TKc"/>
    <property type="match status" value="1"/>
</dbReference>
<protein>
    <recommendedName>
        <fullName evidence="7">Protein kinase domain-containing protein</fullName>
    </recommendedName>
</protein>
<dbReference type="InParanoid" id="F6RBA3"/>
<keyword evidence="9" id="KW-1185">Reference proteome</keyword>
<keyword evidence="1" id="KW-0808">Transferase</keyword>
<evidence type="ECO:0000313" key="8">
    <source>
        <dbReference type="Ensembl" id="ENSCINP00000023986.2"/>
    </source>
</evidence>
<sequence>MQCSCQMQIEEEEDKLFAHTLAVSYIQDALPMVPHLSYTEEEPDIVRVQDESTDIQKEYKENNQWCKGAQIGLGAFSACYQARDMFTGTLMAVKQVNHVRCSAVEERQVLAVITEEISLMRRLSHPNIVRLHGITKEGPLYNIFIEWCAGGSVSTLLSHYGAFNEAVIMNYTLQLLRGLSYIHEQFLIHRDIKGANLLIDSTGQRFG</sequence>
<accession>F6RBA3</accession>
<dbReference type="Pfam" id="PF00069">
    <property type="entry name" value="Pkinase"/>
    <property type="match status" value="1"/>
</dbReference>
<dbReference type="Proteomes" id="UP000008144">
    <property type="component" value="Chromosome 9"/>
</dbReference>
<dbReference type="PANTHER" id="PTHR48016:SF56">
    <property type="entry name" value="MAPKK KINASE"/>
    <property type="match status" value="1"/>
</dbReference>
<dbReference type="PANTHER" id="PTHR48016">
    <property type="entry name" value="MAP KINASE KINASE KINASE SSK2-RELATED-RELATED"/>
    <property type="match status" value="1"/>
</dbReference>
<keyword evidence="4 5" id="KW-0067">ATP-binding</keyword>
<dbReference type="GO" id="GO:0035556">
    <property type="term" value="P:intracellular signal transduction"/>
    <property type="evidence" value="ECO:0007669"/>
    <property type="project" value="UniProtKB-ARBA"/>
</dbReference>
<dbReference type="OMA" id="PHIVACH"/>
<evidence type="ECO:0000256" key="4">
    <source>
        <dbReference type="ARBA" id="ARBA00022840"/>
    </source>
</evidence>
<dbReference type="AlphaFoldDB" id="F6RBA3"/>
<dbReference type="PROSITE" id="PS00108">
    <property type="entry name" value="PROTEIN_KINASE_ST"/>
    <property type="match status" value="1"/>
</dbReference>
<dbReference type="HOGENOM" id="CLU_1325980_0_0_1"/>
<dbReference type="Gene3D" id="1.10.510.10">
    <property type="entry name" value="Transferase(Phosphotransferase) domain 1"/>
    <property type="match status" value="1"/>
</dbReference>
<name>F6RBA3_CIOIN</name>
<dbReference type="STRING" id="7719.ENSCINP00000023986"/>
<reference evidence="9" key="1">
    <citation type="journal article" date="2002" name="Science">
        <title>The draft genome of Ciona intestinalis: insights into chordate and vertebrate origins.</title>
        <authorList>
            <person name="Dehal P."/>
            <person name="Satou Y."/>
            <person name="Campbell R.K."/>
            <person name="Chapman J."/>
            <person name="Degnan B."/>
            <person name="De Tomaso A."/>
            <person name="Davidson B."/>
            <person name="Di Gregorio A."/>
            <person name="Gelpke M."/>
            <person name="Goodstein D.M."/>
            <person name="Harafuji N."/>
            <person name="Hastings K.E."/>
            <person name="Ho I."/>
            <person name="Hotta K."/>
            <person name="Huang W."/>
            <person name="Kawashima T."/>
            <person name="Lemaire P."/>
            <person name="Martinez D."/>
            <person name="Meinertzhagen I.A."/>
            <person name="Necula S."/>
            <person name="Nonaka M."/>
            <person name="Putnam N."/>
            <person name="Rash S."/>
            <person name="Saiga H."/>
            <person name="Satake M."/>
            <person name="Terry A."/>
            <person name="Yamada L."/>
            <person name="Wang H.G."/>
            <person name="Awazu S."/>
            <person name="Azumi K."/>
            <person name="Boore J."/>
            <person name="Branno M."/>
            <person name="Chin-Bow S."/>
            <person name="DeSantis R."/>
            <person name="Doyle S."/>
            <person name="Francino P."/>
            <person name="Keys D.N."/>
            <person name="Haga S."/>
            <person name="Hayashi H."/>
            <person name="Hino K."/>
            <person name="Imai K.S."/>
            <person name="Inaba K."/>
            <person name="Kano S."/>
            <person name="Kobayashi K."/>
            <person name="Kobayashi M."/>
            <person name="Lee B.I."/>
            <person name="Makabe K.W."/>
            <person name="Manohar C."/>
            <person name="Matassi G."/>
            <person name="Medina M."/>
            <person name="Mochizuki Y."/>
            <person name="Mount S."/>
            <person name="Morishita T."/>
            <person name="Miura S."/>
            <person name="Nakayama A."/>
            <person name="Nishizaka S."/>
            <person name="Nomoto H."/>
            <person name="Ohta F."/>
            <person name="Oishi K."/>
            <person name="Rigoutsos I."/>
            <person name="Sano M."/>
            <person name="Sasaki A."/>
            <person name="Sasakura Y."/>
            <person name="Shoguchi E."/>
            <person name="Shin-i T."/>
            <person name="Spagnuolo A."/>
            <person name="Stainier D."/>
            <person name="Suzuki M.M."/>
            <person name="Tassy O."/>
            <person name="Takatori N."/>
            <person name="Tokuoka M."/>
            <person name="Yagi K."/>
            <person name="Yoshizaki F."/>
            <person name="Wada S."/>
            <person name="Zhang C."/>
            <person name="Hyatt P.D."/>
            <person name="Larimer F."/>
            <person name="Detter C."/>
            <person name="Doggett N."/>
            <person name="Glavina T."/>
            <person name="Hawkins T."/>
            <person name="Richardson P."/>
            <person name="Lucas S."/>
            <person name="Kohara Y."/>
            <person name="Levine M."/>
            <person name="Satoh N."/>
            <person name="Rokhsar D.S."/>
        </authorList>
    </citation>
    <scope>NUCLEOTIDE SEQUENCE [LARGE SCALE GENOMIC DNA]</scope>
</reference>
<evidence type="ECO:0000259" key="7">
    <source>
        <dbReference type="PROSITE" id="PS50011"/>
    </source>
</evidence>
<feature type="binding site" evidence="5">
    <location>
        <position position="94"/>
    </location>
    <ligand>
        <name>ATP</name>
        <dbReference type="ChEBI" id="CHEBI:30616"/>
    </ligand>
</feature>
<proteinExistence type="inferred from homology"/>
<dbReference type="SUPFAM" id="SSF56112">
    <property type="entry name" value="Protein kinase-like (PK-like)"/>
    <property type="match status" value="1"/>
</dbReference>
<reference evidence="8" key="3">
    <citation type="submission" date="2025-08" db="UniProtKB">
        <authorList>
            <consortium name="Ensembl"/>
        </authorList>
    </citation>
    <scope>IDENTIFICATION</scope>
</reference>
<evidence type="ECO:0000256" key="3">
    <source>
        <dbReference type="ARBA" id="ARBA00022777"/>
    </source>
</evidence>
<dbReference type="InterPro" id="IPR050538">
    <property type="entry name" value="MAP_kinase_kinase_kinase"/>
</dbReference>
<dbReference type="EMBL" id="EAAA01002965">
    <property type="status" value="NOT_ANNOTATED_CDS"/>
    <property type="molecule type" value="Genomic_DNA"/>
</dbReference>
<evidence type="ECO:0000313" key="9">
    <source>
        <dbReference type="Proteomes" id="UP000008144"/>
    </source>
</evidence>
<organism evidence="8 9">
    <name type="scientific">Ciona intestinalis</name>
    <name type="common">Transparent sea squirt</name>
    <name type="synonym">Ascidia intestinalis</name>
    <dbReference type="NCBI Taxonomy" id="7719"/>
    <lineage>
        <taxon>Eukaryota</taxon>
        <taxon>Metazoa</taxon>
        <taxon>Chordata</taxon>
        <taxon>Tunicata</taxon>
        <taxon>Ascidiacea</taxon>
        <taxon>Phlebobranchia</taxon>
        <taxon>Cionidae</taxon>
        <taxon>Ciona</taxon>
    </lineage>
</organism>
<dbReference type="Ensembl" id="ENSCINT00000024232.2">
    <property type="protein sequence ID" value="ENSCINP00000023986.2"/>
    <property type="gene ID" value="ENSCING00000012975.2"/>
</dbReference>
<dbReference type="InterPro" id="IPR008271">
    <property type="entry name" value="Ser/Thr_kinase_AS"/>
</dbReference>
<dbReference type="GeneTree" id="ENSGT00940000159154"/>
<feature type="domain" description="Protein kinase" evidence="7">
    <location>
        <begin position="65"/>
        <end position="207"/>
    </location>
</feature>
<evidence type="ECO:0000256" key="1">
    <source>
        <dbReference type="ARBA" id="ARBA00022679"/>
    </source>
</evidence>
<dbReference type="Gene3D" id="3.30.200.20">
    <property type="entry name" value="Phosphorylase Kinase, domain 1"/>
    <property type="match status" value="1"/>
</dbReference>
<dbReference type="PROSITE" id="PS00107">
    <property type="entry name" value="PROTEIN_KINASE_ATP"/>
    <property type="match status" value="1"/>
</dbReference>
<dbReference type="InterPro" id="IPR000719">
    <property type="entry name" value="Prot_kinase_dom"/>
</dbReference>
<dbReference type="PROSITE" id="PS50011">
    <property type="entry name" value="PROTEIN_KINASE_DOM"/>
    <property type="match status" value="1"/>
</dbReference>
<keyword evidence="2 5" id="KW-0547">Nucleotide-binding</keyword>
<dbReference type="InterPro" id="IPR017441">
    <property type="entry name" value="Protein_kinase_ATP_BS"/>
</dbReference>
<evidence type="ECO:0000256" key="2">
    <source>
        <dbReference type="ARBA" id="ARBA00022741"/>
    </source>
</evidence>
<reference evidence="8" key="2">
    <citation type="journal article" date="2008" name="Genome Biol.">
        <title>Improved genome assembly and evidence-based global gene model set for the chordate Ciona intestinalis: new insight into intron and operon populations.</title>
        <authorList>
            <person name="Satou Y."/>
            <person name="Mineta K."/>
            <person name="Ogasawara M."/>
            <person name="Sasakura Y."/>
            <person name="Shoguchi E."/>
            <person name="Ueno K."/>
            <person name="Yamada L."/>
            <person name="Matsumoto J."/>
            <person name="Wasserscheid J."/>
            <person name="Dewar K."/>
            <person name="Wiley G.B."/>
            <person name="Macmil S.L."/>
            <person name="Roe B.A."/>
            <person name="Zeller R.W."/>
            <person name="Hastings K.E."/>
            <person name="Lemaire P."/>
            <person name="Lindquist E."/>
            <person name="Endo T."/>
            <person name="Hotta K."/>
            <person name="Inaba K."/>
        </authorList>
    </citation>
    <scope>NUCLEOTIDE SEQUENCE [LARGE SCALE GENOMIC DNA]</scope>
    <source>
        <strain evidence="8">wild type</strain>
    </source>
</reference>
<keyword evidence="6" id="KW-0723">Serine/threonine-protein kinase</keyword>
<comment type="similarity">
    <text evidence="6">Belongs to the protein kinase superfamily.</text>
</comment>
<evidence type="ECO:0000256" key="5">
    <source>
        <dbReference type="PROSITE-ProRule" id="PRU10141"/>
    </source>
</evidence>
<reference evidence="8" key="4">
    <citation type="submission" date="2025-09" db="UniProtKB">
        <authorList>
            <consortium name="Ensembl"/>
        </authorList>
    </citation>
    <scope>IDENTIFICATION</scope>
</reference>
<dbReference type="GO" id="GO:0004674">
    <property type="term" value="F:protein serine/threonine kinase activity"/>
    <property type="evidence" value="ECO:0007669"/>
    <property type="project" value="UniProtKB-KW"/>
</dbReference>
<keyword evidence="3" id="KW-0418">Kinase</keyword>